<accession>A0A2A7ANK4</accession>
<evidence type="ECO:0000313" key="2">
    <source>
        <dbReference type="EMBL" id="PDX80598.1"/>
    </source>
</evidence>
<dbReference type="Proteomes" id="UP000220005">
    <property type="component" value="Unassembled WGS sequence"/>
</dbReference>
<protein>
    <submittedName>
        <fullName evidence="2">Uncharacterized protein</fullName>
    </submittedName>
</protein>
<name>A0A2A7ANK4_9FIRM</name>
<keyword evidence="1" id="KW-1133">Transmembrane helix</keyword>
<dbReference type="AlphaFoldDB" id="A0A2A7ANK4"/>
<gene>
    <name evidence="2" type="ORF">CGS58_11155</name>
</gene>
<organism evidence="2 3">
    <name type="scientific">Faecalibacterium prausnitzii</name>
    <dbReference type="NCBI Taxonomy" id="853"/>
    <lineage>
        <taxon>Bacteria</taxon>
        <taxon>Bacillati</taxon>
        <taxon>Bacillota</taxon>
        <taxon>Clostridia</taxon>
        <taxon>Eubacteriales</taxon>
        <taxon>Oscillospiraceae</taxon>
        <taxon>Faecalibacterium</taxon>
    </lineage>
</organism>
<proteinExistence type="predicted"/>
<comment type="caution">
    <text evidence="2">The sequence shown here is derived from an EMBL/GenBank/DDBJ whole genome shotgun (WGS) entry which is preliminary data.</text>
</comment>
<sequence length="62" mass="7294">MKFTPDAFGEGRDRRMTIVEILTLMAFFVSLLTLIVTLVHVTFDITFRMLESRNKKDDKKKK</sequence>
<feature type="transmembrane region" description="Helical" evidence="1">
    <location>
        <begin position="21"/>
        <end position="43"/>
    </location>
</feature>
<evidence type="ECO:0000256" key="1">
    <source>
        <dbReference type="SAM" id="Phobius"/>
    </source>
</evidence>
<evidence type="ECO:0000313" key="3">
    <source>
        <dbReference type="Proteomes" id="UP000220005"/>
    </source>
</evidence>
<dbReference type="EMBL" id="NMTY01000025">
    <property type="protein sequence ID" value="PDX80598.1"/>
    <property type="molecule type" value="Genomic_DNA"/>
</dbReference>
<keyword evidence="1" id="KW-0812">Transmembrane</keyword>
<keyword evidence="1" id="KW-0472">Membrane</keyword>
<reference evidence="2 3" key="1">
    <citation type="journal article" date="2017" name="Front. Microbiol.">
        <title>New Insights into the Diversity of the Genus Faecalibacterium.</title>
        <authorList>
            <person name="Benevides L."/>
            <person name="Burman S."/>
            <person name="Martin R."/>
            <person name="Robert V."/>
            <person name="Thomas M."/>
            <person name="Miquel S."/>
            <person name="Chain F."/>
            <person name="Sokol H."/>
            <person name="Bermudez-Humaran L.G."/>
            <person name="Morrison M."/>
            <person name="Langella P."/>
            <person name="Azevedo V.A."/>
            <person name="Chatel J.M."/>
            <person name="Soares S."/>
        </authorList>
    </citation>
    <scope>NUCLEOTIDE SEQUENCE [LARGE SCALE GENOMIC DNA]</scope>
    <source>
        <strain evidence="2 3">CNCM I 4575</strain>
    </source>
</reference>